<dbReference type="OrthoDB" id="704168at2"/>
<evidence type="ECO:0008006" key="3">
    <source>
        <dbReference type="Google" id="ProtNLM"/>
    </source>
</evidence>
<dbReference type="Proteomes" id="UP000245391">
    <property type="component" value="Unassembled WGS sequence"/>
</dbReference>
<name>A0A317EYF8_9SPHI</name>
<organism evidence="1 2">
    <name type="scientific">Pedobacter paludis</name>
    <dbReference type="NCBI Taxonomy" id="2203212"/>
    <lineage>
        <taxon>Bacteria</taxon>
        <taxon>Pseudomonadati</taxon>
        <taxon>Bacteroidota</taxon>
        <taxon>Sphingobacteriia</taxon>
        <taxon>Sphingobacteriales</taxon>
        <taxon>Sphingobacteriaceae</taxon>
        <taxon>Pedobacter</taxon>
    </lineage>
</organism>
<protein>
    <recommendedName>
        <fullName evidence="3">Peptidase C39-like domain-containing protein</fullName>
    </recommendedName>
</protein>
<evidence type="ECO:0000313" key="1">
    <source>
        <dbReference type="EMBL" id="PWS31891.1"/>
    </source>
</evidence>
<evidence type="ECO:0000313" key="2">
    <source>
        <dbReference type="Proteomes" id="UP000245391"/>
    </source>
</evidence>
<keyword evidence="2" id="KW-1185">Reference proteome</keyword>
<accession>A0A317EYF8</accession>
<reference evidence="2" key="1">
    <citation type="submission" date="2018-05" db="EMBL/GenBank/DDBJ databases">
        <title>Pedobacter paludis sp. nov., isolated from wetland soil.</title>
        <authorList>
            <person name="Zhang Y."/>
        </authorList>
    </citation>
    <scope>NUCLEOTIDE SEQUENCE [LARGE SCALE GENOMIC DNA]</scope>
    <source>
        <strain evidence="2">R-8</strain>
    </source>
</reference>
<sequence length="187" mass="21245">MLLKKIIAISVFLAISNFGNTHKNYQSVTTLKNVAAKHKQLYSMSCIPMSIEMILKYNNKVSADYYVLQNSWKDKADGTFANFNGKTIAGLKFEHQFNIPRGNNFPITKLFKTIDEELTAGRKIVISLPSGNNFWHMYVIDAKTSNGDYIAYSRYFNENSPIAIFEVKKLVSDCKGTDILTYKDVSK</sequence>
<dbReference type="EMBL" id="QGNY01000003">
    <property type="protein sequence ID" value="PWS31891.1"/>
    <property type="molecule type" value="Genomic_DNA"/>
</dbReference>
<dbReference type="RefSeq" id="WP_109929346.1">
    <property type="nucleotide sequence ID" value="NZ_QGNY01000003.1"/>
</dbReference>
<proteinExistence type="predicted"/>
<dbReference type="AlphaFoldDB" id="A0A317EYF8"/>
<gene>
    <name evidence="1" type="ORF">DF947_08825</name>
</gene>
<comment type="caution">
    <text evidence="1">The sequence shown here is derived from an EMBL/GenBank/DDBJ whole genome shotgun (WGS) entry which is preliminary data.</text>
</comment>